<proteinExistence type="inferred from homology"/>
<dbReference type="EMBL" id="JAAGPU010000010">
    <property type="protein sequence ID" value="NEU04596.1"/>
    <property type="molecule type" value="Genomic_DNA"/>
</dbReference>
<organism evidence="3 4">
    <name type="scientific">Clostridium senegalense</name>
    <dbReference type="NCBI Taxonomy" id="1465809"/>
    <lineage>
        <taxon>Bacteria</taxon>
        <taxon>Bacillati</taxon>
        <taxon>Bacillota</taxon>
        <taxon>Clostridia</taxon>
        <taxon>Eubacteriales</taxon>
        <taxon>Clostridiaceae</taxon>
        <taxon>Clostridium</taxon>
    </lineage>
</organism>
<dbReference type="InterPro" id="IPR003672">
    <property type="entry name" value="CobN/Mg_chltase"/>
</dbReference>
<dbReference type="Pfam" id="PF02514">
    <property type="entry name" value="CobN-Mg_chel"/>
    <property type="match status" value="1"/>
</dbReference>
<dbReference type="Proteomes" id="UP000481872">
    <property type="component" value="Unassembled WGS sequence"/>
</dbReference>
<dbReference type="RefSeq" id="WP_199869645.1">
    <property type="nucleotide sequence ID" value="NZ_JAAGPU010000010.1"/>
</dbReference>
<dbReference type="CDD" id="cd10150">
    <property type="entry name" value="CobN_like"/>
    <property type="match status" value="1"/>
</dbReference>
<feature type="domain" description="CobN/magnesium chelatase" evidence="2">
    <location>
        <begin position="154"/>
        <end position="1227"/>
    </location>
</feature>
<dbReference type="AlphaFoldDB" id="A0A6M0H1H7"/>
<gene>
    <name evidence="3" type="primary">bchH</name>
    <name evidence="3" type="ORF">G3M99_06915</name>
</gene>
<evidence type="ECO:0000256" key="1">
    <source>
        <dbReference type="ARBA" id="ARBA00010851"/>
    </source>
</evidence>
<comment type="caution">
    <text evidence="3">The sequence shown here is derived from an EMBL/GenBank/DDBJ whole genome shotgun (WGS) entry which is preliminary data.</text>
</comment>
<dbReference type="GO" id="GO:0016851">
    <property type="term" value="F:magnesium chelatase activity"/>
    <property type="evidence" value="ECO:0007669"/>
    <property type="project" value="UniProtKB-EC"/>
</dbReference>
<dbReference type="NCBIfam" id="TIGR02025">
    <property type="entry name" value="BchH"/>
    <property type="match status" value="1"/>
</dbReference>
<sequence>MKVTIVSVSTSVFKELISVSKYINKNYDNILNLKLYYVSKPMKKENLQTMIVDIEDSDVTIIDLMGSYEKNVVAVCDSLKKAKGEVVVIGRQGREYLKLGSLTSKNIQMNKNKESSKNIDEKSIEKMIDITKTMGKIMPFGKLNHMKNYINIKTYWNNATFEDMKNLILLLLRDYGNHKELQKPIEPLKRENISICNIETMEFFQNYNEYVKKYGFKKEFPTVALIFYGHSYPCKTSHCIEEVARRIREFANVVPIAFSSILNLDMNKLKNMLEDACGKKVDLILNFMNFRLGAGPMGGDAKKALDVLNSIEAPLLHPFFMTKRTVDEWIESNQGISSTEFLISIMLPELDGAIETYPIGAMKCNEKNEEFNIELNELTIIEDRLEKLISRIKGWLKLREKPNNNKKVALICYNYPPGEDNLFGGAFLDTFKSVENILNILKNEGYDTESLKSENLIERFSGKIVNSGKWISEENINKIIKYNSKKYEKDIKKIKLYEDMIKTWGEMPGNVMTIEEDFLIPGIINKNVFIGLQPSRGIHENIDKVYHDKSYLPHHQYIAFYKWIKEEFKADVIVHVGTHGTIEFLKGKECGMSKDCFSDMMIYDIPHLYLYYIGNPAEAMIAKRRSNAVIISYSPPSFIEGNLYEKYLSIQKDIEEYHQCKQLDPKRCSEVLKSIKGKAKVANMKFQTLDELEKELYRMNRSLIPKGLHIFGEGYNQEELVNYIKFILRYDRENIKSLRRIFCENKGLDYDSLLEENSTEVLIELDKEVQWLLDTYKKCGNLNFLNKYNKKLKKSTIKDITKSIEYGAVISLNIKSNFEIHGLLRGLKGKYLNANLAGDIIRNPEILPSGYNLYQFDSTLVPTETAYKRGATIAKKTIELYYKENKKYPLSIAVILWGLETSRTGGETIGQILYYLGVRPVKTGNSFEHSYEIIPIEDLKRPRIDVTINMCGFFRDMFPNLMKDLNDIFERISSLDETVEENYFKKNSRIIYENLRKNGLDEENSKELSISRIFGPKEAQYGTGVTKLLETKAWEYEDDIGENFIDSLRYVYSKNFRGKEIKDLYKNNLKSVDVVSQLRSNHEYEITDLDHYYEFFGGLSKSINIVKKSMPVMYISDTTGENVETETVDKSINRGIRTRVLNPKWIDGMLEHKYHGAQKIADRFENILGLAATTNSVEQWIYNDLYDRYVEDENLRKRLEKNNPYAYMTIVEWMMEYEKRGYWKVSTGQMEKLRDVYLELEGNIENMQE</sequence>
<evidence type="ECO:0000313" key="4">
    <source>
        <dbReference type="Proteomes" id="UP000481872"/>
    </source>
</evidence>
<keyword evidence="3" id="KW-0436">Ligase</keyword>
<evidence type="ECO:0000259" key="2">
    <source>
        <dbReference type="Pfam" id="PF02514"/>
    </source>
</evidence>
<comment type="similarity">
    <text evidence="1">Belongs to the Mg-chelatase subunit H family.</text>
</comment>
<protein>
    <submittedName>
        <fullName evidence="3">Magnesium chelatase subunit H</fullName>
        <ecNumber evidence="3">6.6.1.1</ecNumber>
    </submittedName>
</protein>
<name>A0A6M0H1H7_9CLOT</name>
<dbReference type="PANTHER" id="PTHR44119">
    <property type="entry name" value="MAGNESIUM-CHELATASE SUBUNIT CHLH, CHLOROPLASTIC"/>
    <property type="match status" value="1"/>
</dbReference>
<dbReference type="InterPro" id="IPR011771">
    <property type="entry name" value="BchH"/>
</dbReference>
<dbReference type="GO" id="GO:0015995">
    <property type="term" value="P:chlorophyll biosynthetic process"/>
    <property type="evidence" value="ECO:0007669"/>
    <property type="project" value="InterPro"/>
</dbReference>
<accession>A0A6M0H1H7</accession>
<dbReference type="PANTHER" id="PTHR44119:SF4">
    <property type="entry name" value="AEROBIC COBALTOCHELATASE SUBUNIT COBN"/>
    <property type="match status" value="1"/>
</dbReference>
<reference evidence="3 4" key="1">
    <citation type="submission" date="2020-02" db="EMBL/GenBank/DDBJ databases">
        <title>Genome assembly of a novel Clostridium senegalense strain.</title>
        <authorList>
            <person name="Gupta T.B."/>
            <person name="Jauregui R."/>
            <person name="Maclean P."/>
            <person name="Nawarathana A."/>
            <person name="Brightwell G."/>
        </authorList>
    </citation>
    <scope>NUCLEOTIDE SEQUENCE [LARGE SCALE GENOMIC DNA]</scope>
    <source>
        <strain evidence="3 4">AGRFS4</strain>
    </source>
</reference>
<keyword evidence="4" id="KW-1185">Reference proteome</keyword>
<evidence type="ECO:0000313" key="3">
    <source>
        <dbReference type="EMBL" id="NEU04596.1"/>
    </source>
</evidence>
<dbReference type="EC" id="6.6.1.1" evidence="3"/>